<organism evidence="1">
    <name type="scientific">Aegilops tauschii</name>
    <name type="common">Tausch's goatgrass</name>
    <name type="synonym">Aegilops squarrosa</name>
    <dbReference type="NCBI Taxonomy" id="37682"/>
    <lineage>
        <taxon>Eukaryota</taxon>
        <taxon>Viridiplantae</taxon>
        <taxon>Streptophyta</taxon>
        <taxon>Embryophyta</taxon>
        <taxon>Tracheophyta</taxon>
        <taxon>Spermatophyta</taxon>
        <taxon>Magnoliopsida</taxon>
        <taxon>Liliopsida</taxon>
        <taxon>Poales</taxon>
        <taxon>Poaceae</taxon>
        <taxon>BOP clade</taxon>
        <taxon>Pooideae</taxon>
        <taxon>Triticodae</taxon>
        <taxon>Triticeae</taxon>
        <taxon>Triticinae</taxon>
        <taxon>Aegilops</taxon>
    </lineage>
</organism>
<protein>
    <submittedName>
        <fullName evidence="1">Uncharacterized protein</fullName>
    </submittedName>
</protein>
<proteinExistence type="predicted"/>
<reference evidence="1" key="1">
    <citation type="submission" date="2015-06" db="UniProtKB">
        <authorList>
            <consortium name="EnsemblPlants"/>
        </authorList>
    </citation>
    <scope>IDENTIFICATION</scope>
</reference>
<sequence length="301" mass="33336">MPSADRGAALLTRPTCLPWVLTSRDGLFVHSMINFRCSFDTPIYRRSHGDVVLAEPPGATSTGGRNWVAGADGTAVSFFLASPAPRLIDLLTGAITPLPPFPDVGDVINRRLENPRGTVYSDGTIFLYSIIEKFRSYQHVFTAAILHPGDAGWTIMEKTWDLTMVDPCAMYHNGRVLMCAGAHLLCAPTSNFDASCGMLDLRYNVKGDENYSRKCSYILESGGDLLWASVLQKHHPHNTYCPEQDLLLSMHMLRKDPDCSGKIQLRVSPALYYKANTRYIQLAGAAAQISPKENKKKKKEK</sequence>
<name>M8BTJ5_AEGTA</name>
<dbReference type="ExpressionAtlas" id="M8BTJ5">
    <property type="expression patterns" value="baseline"/>
</dbReference>
<dbReference type="EnsemblPlants" id="EMT10164">
    <property type="protein sequence ID" value="EMT10164"/>
    <property type="gene ID" value="F775_17575"/>
</dbReference>
<accession>M8BTJ5</accession>
<dbReference type="AlphaFoldDB" id="M8BTJ5"/>
<evidence type="ECO:0000313" key="1">
    <source>
        <dbReference type="EnsemblPlants" id="EMT10164"/>
    </source>
</evidence>